<keyword evidence="3" id="KW-1185">Reference proteome</keyword>
<dbReference type="EMBL" id="VYZN01000062">
    <property type="protein sequence ID" value="KAE9525210.1"/>
    <property type="molecule type" value="Genomic_DNA"/>
</dbReference>
<comment type="caution">
    <text evidence="2">The sequence shown here is derived from an EMBL/GenBank/DDBJ whole genome shotgun (WGS) entry which is preliminary data.</text>
</comment>
<sequence>MWLITIECYKYQYIIDLSVDKEFTSYSMECALKYESYLIKNCKLNKMSCPNLAELKLVVRSVLVACQNSLTVEELWKKITYIFGGPQKLQIQIIGYNTHFEFLKTIPDVVQLDDPEDTNSIVNLISSKLSRHMELLVSTNIIRPPKNKNHLQELLIPYRTQCAFIRIFYELYPEGLSINDFESDILCIPIFQSYINCVDKLLFNLDHLFIRKGREMISLQPKIINSLKEVEIEDKFTAMDICNIDEYSLENKNNDQQISNGLEYPLFNILEESIKTNIEQLLNEVPGWISDGQMCNLYIEKFGSAFTHYSRWGFTRISQMFSKLPELCCVHFSNNDVKIFSSKNHICDIHKKSDLLKSKNENMESRIISINAKKKHNKESCENNGVLEKFLLY</sequence>
<dbReference type="PROSITE" id="PS51644">
    <property type="entry name" value="HTH_OST"/>
    <property type="match status" value="1"/>
</dbReference>
<dbReference type="Proteomes" id="UP000475862">
    <property type="component" value="Unassembled WGS sequence"/>
</dbReference>
<dbReference type="OrthoDB" id="341421at2759"/>
<dbReference type="Gene3D" id="3.30.420.610">
    <property type="entry name" value="LOTUS domain-like"/>
    <property type="match status" value="1"/>
</dbReference>
<proteinExistence type="predicted"/>
<name>A0A6G0T3I5_APHGL</name>
<dbReference type="InterPro" id="IPR041966">
    <property type="entry name" value="LOTUS-like"/>
</dbReference>
<accession>A0A6G0T3I5</accession>
<evidence type="ECO:0000313" key="2">
    <source>
        <dbReference type="EMBL" id="KAE9525210.1"/>
    </source>
</evidence>
<dbReference type="Pfam" id="PF12872">
    <property type="entry name" value="OST-HTH"/>
    <property type="match status" value="2"/>
</dbReference>
<gene>
    <name evidence="2" type="ORF">AGLY_014395</name>
</gene>
<reference evidence="2 3" key="1">
    <citation type="submission" date="2019-08" db="EMBL/GenBank/DDBJ databases">
        <title>The genome of the soybean aphid Biotype 1, its phylome, world population structure and adaptation to the North American continent.</title>
        <authorList>
            <person name="Giordano R."/>
            <person name="Donthu R.K."/>
            <person name="Hernandez A.G."/>
            <person name="Wright C.L."/>
            <person name="Zimin A.V."/>
        </authorList>
    </citation>
    <scope>NUCLEOTIDE SEQUENCE [LARGE SCALE GENOMIC DNA]</scope>
    <source>
        <tissue evidence="2">Whole aphids</tissue>
    </source>
</reference>
<evidence type="ECO:0000313" key="3">
    <source>
        <dbReference type="Proteomes" id="UP000475862"/>
    </source>
</evidence>
<feature type="domain" description="HTH OST-type" evidence="1">
    <location>
        <begin position="51"/>
        <end position="126"/>
    </location>
</feature>
<protein>
    <recommendedName>
        <fullName evidence="1">HTH OST-type domain-containing protein</fullName>
    </recommendedName>
</protein>
<evidence type="ECO:0000259" key="1">
    <source>
        <dbReference type="PROSITE" id="PS51644"/>
    </source>
</evidence>
<dbReference type="AlphaFoldDB" id="A0A6G0T3I5"/>
<organism evidence="2 3">
    <name type="scientific">Aphis glycines</name>
    <name type="common">Soybean aphid</name>
    <dbReference type="NCBI Taxonomy" id="307491"/>
    <lineage>
        <taxon>Eukaryota</taxon>
        <taxon>Metazoa</taxon>
        <taxon>Ecdysozoa</taxon>
        <taxon>Arthropoda</taxon>
        <taxon>Hexapoda</taxon>
        <taxon>Insecta</taxon>
        <taxon>Pterygota</taxon>
        <taxon>Neoptera</taxon>
        <taxon>Paraneoptera</taxon>
        <taxon>Hemiptera</taxon>
        <taxon>Sternorrhyncha</taxon>
        <taxon>Aphidomorpha</taxon>
        <taxon>Aphidoidea</taxon>
        <taxon>Aphididae</taxon>
        <taxon>Aphidini</taxon>
        <taxon>Aphis</taxon>
        <taxon>Aphis</taxon>
    </lineage>
</organism>
<dbReference type="InterPro" id="IPR025605">
    <property type="entry name" value="OST-HTH/LOTUS_dom"/>
</dbReference>